<dbReference type="InterPro" id="IPR018062">
    <property type="entry name" value="HTH_AraC-typ_CS"/>
</dbReference>
<reference evidence="5 6" key="1">
    <citation type="submission" date="2021-03" db="EMBL/GenBank/DDBJ databases">
        <title>Genomic Encyclopedia of Type Strains, Phase IV (KMG-IV): sequencing the most valuable type-strain genomes for metagenomic binning, comparative biology and taxonomic classification.</title>
        <authorList>
            <person name="Goeker M."/>
        </authorList>
    </citation>
    <scope>NUCLEOTIDE SEQUENCE [LARGE SCALE GENOMIC DNA]</scope>
    <source>
        <strain evidence="5 6">DSM 25609</strain>
    </source>
</reference>
<dbReference type="SUPFAM" id="SSF46689">
    <property type="entry name" value="Homeodomain-like"/>
    <property type="match status" value="2"/>
</dbReference>
<dbReference type="PROSITE" id="PS00041">
    <property type="entry name" value="HTH_ARAC_FAMILY_1"/>
    <property type="match status" value="1"/>
</dbReference>
<accession>A0ABS4IE72</accession>
<dbReference type="SUPFAM" id="SSF51215">
    <property type="entry name" value="Regulatory protein AraC"/>
    <property type="match status" value="1"/>
</dbReference>
<dbReference type="Gene3D" id="1.10.10.60">
    <property type="entry name" value="Homeodomain-like"/>
    <property type="match status" value="2"/>
</dbReference>
<keyword evidence="2" id="KW-0238">DNA-binding</keyword>
<keyword evidence="3" id="KW-0804">Transcription</keyword>
<dbReference type="Pfam" id="PF12833">
    <property type="entry name" value="HTH_18"/>
    <property type="match status" value="1"/>
</dbReference>
<dbReference type="EMBL" id="JAGGKX010000005">
    <property type="protein sequence ID" value="MBP1969242.1"/>
    <property type="molecule type" value="Genomic_DNA"/>
</dbReference>
<dbReference type="PROSITE" id="PS01124">
    <property type="entry name" value="HTH_ARAC_FAMILY_2"/>
    <property type="match status" value="1"/>
</dbReference>
<keyword evidence="6" id="KW-1185">Reference proteome</keyword>
<dbReference type="SMART" id="SM00342">
    <property type="entry name" value="HTH_ARAC"/>
    <property type="match status" value="1"/>
</dbReference>
<dbReference type="InterPro" id="IPR037923">
    <property type="entry name" value="HTH-like"/>
</dbReference>
<keyword evidence="1" id="KW-0805">Transcription regulation</keyword>
<dbReference type="InterPro" id="IPR018060">
    <property type="entry name" value="HTH_AraC"/>
</dbReference>
<evidence type="ECO:0000256" key="3">
    <source>
        <dbReference type="ARBA" id="ARBA00023163"/>
    </source>
</evidence>
<organism evidence="5 6">
    <name type="scientific">Virgibacillus natechei</name>
    <dbReference type="NCBI Taxonomy" id="1216297"/>
    <lineage>
        <taxon>Bacteria</taxon>
        <taxon>Bacillati</taxon>
        <taxon>Bacillota</taxon>
        <taxon>Bacilli</taxon>
        <taxon>Bacillales</taxon>
        <taxon>Bacillaceae</taxon>
        <taxon>Virgibacillus</taxon>
    </lineage>
</organism>
<dbReference type="Proteomes" id="UP001519345">
    <property type="component" value="Unassembled WGS sequence"/>
</dbReference>
<dbReference type="PANTHER" id="PTHR43280:SF2">
    <property type="entry name" value="HTH-TYPE TRANSCRIPTIONAL REGULATOR EXSA"/>
    <property type="match status" value="1"/>
</dbReference>
<gene>
    <name evidence="5" type="ORF">J2Z83_001346</name>
</gene>
<evidence type="ECO:0000313" key="5">
    <source>
        <dbReference type="EMBL" id="MBP1969242.1"/>
    </source>
</evidence>
<evidence type="ECO:0000256" key="1">
    <source>
        <dbReference type="ARBA" id="ARBA00023015"/>
    </source>
</evidence>
<dbReference type="RefSeq" id="WP_245301501.1">
    <property type="nucleotide sequence ID" value="NZ_CP110224.1"/>
</dbReference>
<name>A0ABS4IE72_9BACI</name>
<evidence type="ECO:0000256" key="2">
    <source>
        <dbReference type="ARBA" id="ARBA00023125"/>
    </source>
</evidence>
<dbReference type="Gene3D" id="2.60.120.10">
    <property type="entry name" value="Jelly Rolls"/>
    <property type="match status" value="1"/>
</dbReference>
<dbReference type="InterPro" id="IPR009057">
    <property type="entry name" value="Homeodomain-like_sf"/>
</dbReference>
<dbReference type="InterPro" id="IPR014710">
    <property type="entry name" value="RmlC-like_jellyroll"/>
</dbReference>
<protein>
    <submittedName>
        <fullName evidence="5">AraC-like DNA-binding protein</fullName>
    </submittedName>
</protein>
<evidence type="ECO:0000313" key="6">
    <source>
        <dbReference type="Proteomes" id="UP001519345"/>
    </source>
</evidence>
<feature type="domain" description="HTH araC/xylS-type" evidence="4">
    <location>
        <begin position="169"/>
        <end position="267"/>
    </location>
</feature>
<sequence length="271" mass="31963">MNKGTNSLNLHGIHLKENKHMEGGTVQKHHHQIYQILYVLKDEGKVTLNEKEFDFNQDNVAFITPFSNHSIVANSKMTVLTLEFEVNDLDTEFQEEIINNYFDFSQLIELNLFQAGEIRQLLRKMLYEQSLGNPINRLGMKIYLSELLLILANSQEEPKMLDANTLRAERLRKYIDTHYFEMINTRDISMKLGMSMRHINHIFKEQYNITPIQYLTEVRLELTKKMLLETDKDIASICFEVGFESLATFYRTFKNYTNLSPNRFRAQYKSL</sequence>
<proteinExistence type="predicted"/>
<evidence type="ECO:0000259" key="4">
    <source>
        <dbReference type="PROSITE" id="PS01124"/>
    </source>
</evidence>
<dbReference type="InterPro" id="IPR003313">
    <property type="entry name" value="AraC-bd"/>
</dbReference>
<dbReference type="PANTHER" id="PTHR43280">
    <property type="entry name" value="ARAC-FAMILY TRANSCRIPTIONAL REGULATOR"/>
    <property type="match status" value="1"/>
</dbReference>
<dbReference type="Pfam" id="PF02311">
    <property type="entry name" value="AraC_binding"/>
    <property type="match status" value="1"/>
</dbReference>
<comment type="caution">
    <text evidence="5">The sequence shown here is derived from an EMBL/GenBank/DDBJ whole genome shotgun (WGS) entry which is preliminary data.</text>
</comment>